<dbReference type="RefSeq" id="XP_002485537.1">
    <property type="nucleotide sequence ID" value="XM_002485492.1"/>
</dbReference>
<dbReference type="HOGENOM" id="CLU_1261908_0_0_1"/>
<dbReference type="GeneID" id="8108786"/>
<dbReference type="Proteomes" id="UP000001745">
    <property type="component" value="Unassembled WGS sequence"/>
</dbReference>
<keyword evidence="3" id="KW-1185">Reference proteome</keyword>
<dbReference type="OrthoDB" id="4220920at2759"/>
<reference evidence="3" key="1">
    <citation type="journal article" date="2015" name="Genome Announc.">
        <title>Genome sequence of the AIDS-associated pathogen Penicillium marneffei (ATCC18224) and its near taxonomic relative Talaromyces stipitatus (ATCC10500).</title>
        <authorList>
            <person name="Nierman W.C."/>
            <person name="Fedorova-Abrams N.D."/>
            <person name="Andrianopoulos A."/>
        </authorList>
    </citation>
    <scope>NUCLEOTIDE SEQUENCE [LARGE SCALE GENOMIC DNA]</scope>
    <source>
        <strain evidence="3">ATCC 10500 / CBS 375.48 / QM 6759 / NRRL 1006</strain>
    </source>
</reference>
<sequence length="244" mass="28580">MNEQRQIQPASHDDNDDDDDDAIEWGETAPPLIQDLYRFMIHKERAIHAFHLWLRLLEHNLMPNVRDSSVHYHTVHSLNDDYNLVRISLNANPDKSLNRKMRIQVLAFSLASSASKNAGVLTPDGDESEDPDERKTTKIPWNLFLRDLRNQHISMHEYGDPMMIGDYDCFIAYKQYARLYTVQQQYTNPEAPIIKECWVNFGLPPLWKDSNDQGPLLEFKTHFALICQLLRAFAWNINIPYVYH</sequence>
<dbReference type="PhylomeDB" id="B8MIS2"/>
<proteinExistence type="predicted"/>
<dbReference type="EMBL" id="EQ962657">
    <property type="protein sequence ID" value="EED15584.1"/>
    <property type="molecule type" value="Genomic_DNA"/>
</dbReference>
<dbReference type="OMA" id="FAWNINI"/>
<name>B8MIS2_TALSN</name>
<accession>B8MIS2</accession>
<dbReference type="InParanoid" id="B8MIS2"/>
<evidence type="ECO:0000256" key="1">
    <source>
        <dbReference type="SAM" id="MobiDB-lite"/>
    </source>
</evidence>
<dbReference type="AlphaFoldDB" id="B8MIS2"/>
<evidence type="ECO:0000313" key="3">
    <source>
        <dbReference type="Proteomes" id="UP000001745"/>
    </source>
</evidence>
<dbReference type="VEuPathDB" id="FungiDB:TSTA_050240"/>
<protein>
    <submittedName>
        <fullName evidence="2">Uncharacterized protein</fullName>
    </submittedName>
</protein>
<gene>
    <name evidence="2" type="ORF">TSTA_050240</name>
</gene>
<feature type="compositionally biased region" description="Acidic residues" evidence="1">
    <location>
        <begin position="14"/>
        <end position="23"/>
    </location>
</feature>
<feature type="region of interest" description="Disordered" evidence="1">
    <location>
        <begin position="1"/>
        <end position="23"/>
    </location>
</feature>
<organism evidence="2 3">
    <name type="scientific">Talaromyces stipitatus (strain ATCC 10500 / CBS 375.48 / QM 6759 / NRRL 1006)</name>
    <name type="common">Penicillium stipitatum</name>
    <dbReference type="NCBI Taxonomy" id="441959"/>
    <lineage>
        <taxon>Eukaryota</taxon>
        <taxon>Fungi</taxon>
        <taxon>Dikarya</taxon>
        <taxon>Ascomycota</taxon>
        <taxon>Pezizomycotina</taxon>
        <taxon>Eurotiomycetes</taxon>
        <taxon>Eurotiomycetidae</taxon>
        <taxon>Eurotiales</taxon>
        <taxon>Trichocomaceae</taxon>
        <taxon>Talaromyces</taxon>
        <taxon>Talaromyces sect. Talaromyces</taxon>
    </lineage>
</organism>
<evidence type="ECO:0000313" key="2">
    <source>
        <dbReference type="EMBL" id="EED15584.1"/>
    </source>
</evidence>